<proteinExistence type="predicted"/>
<sequence length="256" mass="29082">MEFLGWVVSGGLGGGAVSFILKSWFENRLKNSIKHEYDKRLLELKASIEKESNLVSTLQSNFSHKNNVSHERILGAIESLWSGILSVRKSKPSILTFVDVLVEREFGTDFGTHENENIIDITDSDISAFFSDEINNKSQDRLYAGEYLWSLFSSYRQLVGRISVVIKKGREAQDVPLWWEDSICQSVIQSLCSSDDLDEFNSLKFNRINWILNHIEHKYLKAANQIVTGEASIGLEAELSSKMMQTIEKNAINKNL</sequence>
<reference evidence="1 2" key="1">
    <citation type="submission" date="2024-01" db="EMBL/GenBank/DDBJ databases">
        <title>Active colonisers of the gastrointestinal tract of Atlantic salmon farmed in a warm water region.</title>
        <authorList>
            <person name="Bowman J.P."/>
        </authorList>
    </citation>
    <scope>NUCLEOTIDE SEQUENCE [LARGE SCALE GENOMIC DNA]</scope>
    <source>
        <strain evidence="1 2">S3MW1</strain>
    </source>
</reference>
<gene>
    <name evidence="1" type="ORF">VXS06_01830</name>
</gene>
<dbReference type="RefSeq" id="WP_327773905.1">
    <property type="nucleotide sequence ID" value="NZ_JAYXUG010000001.1"/>
</dbReference>
<evidence type="ECO:0000313" key="1">
    <source>
        <dbReference type="EMBL" id="MEC6830502.1"/>
    </source>
</evidence>
<name>A0ABU6L1Y0_9GAMM</name>
<comment type="caution">
    <text evidence="1">The sequence shown here is derived from an EMBL/GenBank/DDBJ whole genome shotgun (WGS) entry which is preliminary data.</text>
</comment>
<evidence type="ECO:0000313" key="2">
    <source>
        <dbReference type="Proteomes" id="UP001306119"/>
    </source>
</evidence>
<protein>
    <submittedName>
        <fullName evidence="1">Uncharacterized protein</fullName>
    </submittedName>
</protein>
<dbReference type="Proteomes" id="UP001306119">
    <property type="component" value="Unassembled WGS sequence"/>
</dbReference>
<organism evidence="1 2">
    <name type="scientific">Photobacterium toruni</name>
    <dbReference type="NCBI Taxonomy" id="1935446"/>
    <lineage>
        <taxon>Bacteria</taxon>
        <taxon>Pseudomonadati</taxon>
        <taxon>Pseudomonadota</taxon>
        <taxon>Gammaproteobacteria</taxon>
        <taxon>Vibrionales</taxon>
        <taxon>Vibrionaceae</taxon>
        <taxon>Photobacterium</taxon>
    </lineage>
</organism>
<dbReference type="EMBL" id="JAYXUG010000001">
    <property type="protein sequence ID" value="MEC6830502.1"/>
    <property type="molecule type" value="Genomic_DNA"/>
</dbReference>
<keyword evidence="2" id="KW-1185">Reference proteome</keyword>
<accession>A0ABU6L1Y0</accession>